<name>A0A656PLK5_UNCKA</name>
<accession>A0A656PLK5</accession>
<dbReference type="GO" id="GO:0003723">
    <property type="term" value="F:RNA binding"/>
    <property type="evidence" value="ECO:0007669"/>
    <property type="project" value="InterPro"/>
</dbReference>
<evidence type="ECO:0000313" key="3">
    <source>
        <dbReference type="Proteomes" id="UP000262056"/>
    </source>
</evidence>
<dbReference type="Proteomes" id="UP000262056">
    <property type="component" value="Unassembled WGS sequence"/>
</dbReference>
<feature type="domain" description="RING finger protein Z zinc finger" evidence="1">
    <location>
        <begin position="12"/>
        <end position="38"/>
    </location>
</feature>
<protein>
    <recommendedName>
        <fullName evidence="1">RING finger protein Z zinc finger domain-containing protein</fullName>
    </recommendedName>
</protein>
<evidence type="ECO:0000313" key="2">
    <source>
        <dbReference type="EMBL" id="HCQ40233.1"/>
    </source>
</evidence>
<dbReference type="AlphaFoldDB" id="A0A656PLK5"/>
<dbReference type="InterPro" id="IPR003224">
    <property type="entry name" value="Z_RING_Znf"/>
</dbReference>
<comment type="caution">
    <text evidence="2">The sequence shown here is derived from an EMBL/GenBank/DDBJ whole genome shotgun (WGS) entry which is preliminary data.</text>
</comment>
<dbReference type="GO" id="GO:0008270">
    <property type="term" value="F:zinc ion binding"/>
    <property type="evidence" value="ECO:0007669"/>
    <property type="project" value="InterPro"/>
</dbReference>
<gene>
    <name evidence="2" type="ORF">DIU24_00810</name>
</gene>
<proteinExistence type="predicted"/>
<reference evidence="2 3" key="1">
    <citation type="journal article" date="2018" name="Nat. Biotechnol.">
        <title>A standardized bacterial taxonomy based on genome phylogeny substantially revises the tree of life.</title>
        <authorList>
            <person name="Parks D.H."/>
            <person name="Chuvochina M."/>
            <person name="Waite D.W."/>
            <person name="Rinke C."/>
            <person name="Skarshewski A."/>
            <person name="Chaumeil P.A."/>
            <person name="Hugenholtz P."/>
        </authorList>
    </citation>
    <scope>NUCLEOTIDE SEQUENCE [LARGE SCALE GENOMIC DNA]</scope>
    <source>
        <strain evidence="2">UBA12021</strain>
    </source>
</reference>
<evidence type="ECO:0000259" key="1">
    <source>
        <dbReference type="Pfam" id="PF03854"/>
    </source>
</evidence>
<dbReference type="Pfam" id="PF03854">
    <property type="entry name" value="zf-P11"/>
    <property type="match status" value="1"/>
</dbReference>
<dbReference type="EMBL" id="DQFB01000002">
    <property type="protein sequence ID" value="HCQ40233.1"/>
    <property type="molecule type" value="Genomic_DNA"/>
</dbReference>
<sequence>MELVFFIQTIEKCKDAFLGVCVHCLEIVPRNSNRCSVCF</sequence>
<organism evidence="2 3">
    <name type="scientific">candidate division WWE3 bacterium</name>
    <dbReference type="NCBI Taxonomy" id="2053526"/>
    <lineage>
        <taxon>Bacteria</taxon>
        <taxon>Katanobacteria</taxon>
    </lineage>
</organism>